<evidence type="ECO:0000313" key="1">
    <source>
        <dbReference type="EMBL" id="SMO92050.1"/>
    </source>
</evidence>
<keyword evidence="2" id="KW-1185">Reference proteome</keyword>
<dbReference type="RefSeq" id="WP_142664317.1">
    <property type="nucleotide sequence ID" value="NZ_FXTK01000018.1"/>
</dbReference>
<sequence length="74" mass="7891">MIAVKPSYPVQVNRPRLEASDGLEKAFISEMLKYAGPKPESGAFGGGIGEDQFSSLLTDCYAEAIASRIDLGIL</sequence>
<dbReference type="AlphaFoldDB" id="A0A521F982"/>
<dbReference type="OrthoDB" id="7690273at2"/>
<name>A0A521F982_9RHOB</name>
<proteinExistence type="predicted"/>
<protein>
    <submittedName>
        <fullName evidence="1">Rod binding protein</fullName>
    </submittedName>
</protein>
<gene>
    <name evidence="1" type="ORF">SAMN06265221_11879</name>
</gene>
<accession>A0A521F982</accession>
<evidence type="ECO:0000313" key="2">
    <source>
        <dbReference type="Proteomes" id="UP000319014"/>
    </source>
</evidence>
<dbReference type="Proteomes" id="UP000319014">
    <property type="component" value="Unassembled WGS sequence"/>
</dbReference>
<dbReference type="EMBL" id="FXTK01000018">
    <property type="protein sequence ID" value="SMO92050.1"/>
    <property type="molecule type" value="Genomic_DNA"/>
</dbReference>
<organism evidence="1 2">
    <name type="scientific">Paracoccus laeviglucosivorans</name>
    <dbReference type="NCBI Taxonomy" id="1197861"/>
    <lineage>
        <taxon>Bacteria</taxon>
        <taxon>Pseudomonadati</taxon>
        <taxon>Pseudomonadota</taxon>
        <taxon>Alphaproteobacteria</taxon>
        <taxon>Rhodobacterales</taxon>
        <taxon>Paracoccaceae</taxon>
        <taxon>Paracoccus</taxon>
    </lineage>
</organism>
<reference evidence="1 2" key="1">
    <citation type="submission" date="2017-05" db="EMBL/GenBank/DDBJ databases">
        <authorList>
            <person name="Varghese N."/>
            <person name="Submissions S."/>
        </authorList>
    </citation>
    <scope>NUCLEOTIDE SEQUENCE [LARGE SCALE GENOMIC DNA]</scope>
    <source>
        <strain evidence="1 2">DSM 100094</strain>
    </source>
</reference>